<feature type="signal peptide" evidence="1">
    <location>
        <begin position="1"/>
        <end position="24"/>
    </location>
</feature>
<evidence type="ECO:0000256" key="1">
    <source>
        <dbReference type="SAM" id="SignalP"/>
    </source>
</evidence>
<sequence>MIKIVYALAILTAMIVFMVDQAESDIEIHHWVYLENATRAYIDNINRTQDGRVYNWSLTTDYAQRHSEHPQQIQPVKAEVESMDYSMCFGADYQYEEQDCTGLFSWSVNGGITSPFSAKVEIMVPVVYEKLERKLYEFDFNNCTKNTTEAYWGNRTGLESRFFNKICSFKAHVSFSGHFMYTISHANTKNLTVVPVNITELARMSKWLNVKDSKLLYTITGYYLENIICYESLK</sequence>
<keyword evidence="1" id="KW-0732">Signal</keyword>
<evidence type="ECO:0000313" key="2">
    <source>
        <dbReference type="EMBL" id="JAP86306.1"/>
    </source>
</evidence>
<dbReference type="AlphaFoldDB" id="A0A131Z793"/>
<feature type="chain" id="PRO_5007286881" evidence="1">
    <location>
        <begin position="25"/>
        <end position="234"/>
    </location>
</feature>
<accession>A0A131Z793</accession>
<proteinExistence type="predicted"/>
<dbReference type="EMBL" id="GEDV01002251">
    <property type="protein sequence ID" value="JAP86306.1"/>
    <property type="molecule type" value="Transcribed_RNA"/>
</dbReference>
<name>A0A131Z793_RHIAP</name>
<protein>
    <submittedName>
        <fullName evidence="2">DA-P36 family member</fullName>
    </submittedName>
</protein>
<reference evidence="2" key="1">
    <citation type="journal article" date="2016" name="Ticks Tick Borne Dis.">
        <title>De novo assembly and annotation of the salivary gland transcriptome of Rhipicephalus appendiculatus male and female ticks during blood feeding.</title>
        <authorList>
            <person name="de Castro M.H."/>
            <person name="de Klerk D."/>
            <person name="Pienaar R."/>
            <person name="Latif A.A."/>
            <person name="Rees D.J."/>
            <person name="Mans B.J."/>
        </authorList>
    </citation>
    <scope>NUCLEOTIDE SEQUENCE</scope>
    <source>
        <tissue evidence="2">Salivary glands</tissue>
    </source>
</reference>
<organism evidence="2">
    <name type="scientific">Rhipicephalus appendiculatus</name>
    <name type="common">Brown ear tick</name>
    <dbReference type="NCBI Taxonomy" id="34631"/>
    <lineage>
        <taxon>Eukaryota</taxon>
        <taxon>Metazoa</taxon>
        <taxon>Ecdysozoa</taxon>
        <taxon>Arthropoda</taxon>
        <taxon>Chelicerata</taxon>
        <taxon>Arachnida</taxon>
        <taxon>Acari</taxon>
        <taxon>Parasitiformes</taxon>
        <taxon>Ixodida</taxon>
        <taxon>Ixodoidea</taxon>
        <taxon>Ixodidae</taxon>
        <taxon>Rhipicephalinae</taxon>
        <taxon>Rhipicephalus</taxon>
        <taxon>Rhipicephalus</taxon>
    </lineage>
</organism>